<proteinExistence type="predicted"/>
<accession>A0A3B0YTF7</accession>
<name>A0A3B0YTF7_9ZZZZ</name>
<protein>
    <submittedName>
        <fullName evidence="1">Uncharacterized protein</fullName>
    </submittedName>
</protein>
<evidence type="ECO:0000313" key="1">
    <source>
        <dbReference type="EMBL" id="VAW84195.1"/>
    </source>
</evidence>
<gene>
    <name evidence="1" type="ORF">MNBD_GAMMA16-60</name>
</gene>
<sequence length="241" mass="27378">MQIKDLIPHIEFKGVTKTLESLAAYHMEASRKGNLYNTCPARFYLRSGRIIEGYIVNYKRKTDNDVVAFVVQPLSSEPCAGQSMGVSVIEASSIEGIDFDRFEKVYQLFSSNDLLEGLGEPPSILSLKKEFENLKLIFDENLAADISFKIDFEDFRDNDKGCWALKEMIKNFKQLIDCDEIDDDFKSAFRDGVQVIHVVNAEKKNFTLTNQNLQLSIDTSIGIQGVPTSSHMYQYLYNKGL</sequence>
<reference evidence="1" key="1">
    <citation type="submission" date="2018-06" db="EMBL/GenBank/DDBJ databases">
        <authorList>
            <person name="Zhirakovskaya E."/>
        </authorList>
    </citation>
    <scope>NUCLEOTIDE SEQUENCE</scope>
</reference>
<dbReference type="EMBL" id="UOFO01000035">
    <property type="protein sequence ID" value="VAW84195.1"/>
    <property type="molecule type" value="Genomic_DNA"/>
</dbReference>
<organism evidence="1">
    <name type="scientific">hydrothermal vent metagenome</name>
    <dbReference type="NCBI Taxonomy" id="652676"/>
    <lineage>
        <taxon>unclassified sequences</taxon>
        <taxon>metagenomes</taxon>
        <taxon>ecological metagenomes</taxon>
    </lineage>
</organism>
<dbReference type="AlphaFoldDB" id="A0A3B0YTF7"/>